<name>A0A9Q1B8C0_9SAUR</name>
<dbReference type="EMBL" id="JAPFRF010000001">
    <property type="protein sequence ID" value="KAJ7345422.1"/>
    <property type="molecule type" value="Genomic_DNA"/>
</dbReference>
<organism evidence="1 2">
    <name type="scientific">Phrynocephalus forsythii</name>
    <dbReference type="NCBI Taxonomy" id="171643"/>
    <lineage>
        <taxon>Eukaryota</taxon>
        <taxon>Metazoa</taxon>
        <taxon>Chordata</taxon>
        <taxon>Craniata</taxon>
        <taxon>Vertebrata</taxon>
        <taxon>Euteleostomi</taxon>
        <taxon>Lepidosauria</taxon>
        <taxon>Squamata</taxon>
        <taxon>Bifurcata</taxon>
        <taxon>Unidentata</taxon>
        <taxon>Episquamata</taxon>
        <taxon>Toxicofera</taxon>
        <taxon>Iguania</taxon>
        <taxon>Acrodonta</taxon>
        <taxon>Agamidae</taxon>
        <taxon>Agaminae</taxon>
        <taxon>Phrynocephalus</taxon>
    </lineage>
</organism>
<evidence type="ECO:0000313" key="1">
    <source>
        <dbReference type="EMBL" id="KAJ7345422.1"/>
    </source>
</evidence>
<gene>
    <name evidence="1" type="ORF">JRQ81_001372</name>
</gene>
<reference evidence="1" key="1">
    <citation type="journal article" date="2023" name="DNA Res.">
        <title>Chromosome-level genome assembly of Phrynocephalus forsythii using third-generation DNA sequencing and Hi-C analysis.</title>
        <authorList>
            <person name="Qi Y."/>
            <person name="Zhao W."/>
            <person name="Zhao Y."/>
            <person name="Niu C."/>
            <person name="Cao S."/>
            <person name="Zhang Y."/>
        </authorList>
    </citation>
    <scope>NUCLEOTIDE SEQUENCE</scope>
    <source>
        <tissue evidence="1">Muscle</tissue>
    </source>
</reference>
<accession>A0A9Q1B8C0</accession>
<sequence length="69" mass="7805">MKVSYLSKKACRDNQRCLILLNVEMGMSNQEKTVIVASKRIVMQSAVRNAHFPMELTAVMAHVVMKLVL</sequence>
<protein>
    <submittedName>
        <fullName evidence="1">Uncharacterized protein</fullName>
    </submittedName>
</protein>
<keyword evidence="2" id="KW-1185">Reference proteome</keyword>
<dbReference type="AlphaFoldDB" id="A0A9Q1B8C0"/>
<evidence type="ECO:0000313" key="2">
    <source>
        <dbReference type="Proteomes" id="UP001142489"/>
    </source>
</evidence>
<dbReference type="Proteomes" id="UP001142489">
    <property type="component" value="Unassembled WGS sequence"/>
</dbReference>
<comment type="caution">
    <text evidence="1">The sequence shown here is derived from an EMBL/GenBank/DDBJ whole genome shotgun (WGS) entry which is preliminary data.</text>
</comment>
<proteinExistence type="predicted"/>